<dbReference type="InterPro" id="IPR011057">
    <property type="entry name" value="Mss4-like_sf"/>
</dbReference>
<proteinExistence type="inferred from homology"/>
<sequence>MGKLNKTDREWQRELSPEEFRITRQKGTEPAFTGKYWNSKQDGVYVCRCCGEALFSSDTKYDSGSGWPSFYRPIAPGVVEEHNDQSHGMVRTEIVCHHCDAHLGHVFDDGPQPTGLRYCVNSASLELKTQEKSDEETYP</sequence>
<dbReference type="Proteomes" id="UP000503440">
    <property type="component" value="Chromosome"/>
</dbReference>
<name>A0A0F3LQ70_9GAMM</name>
<dbReference type="GO" id="GO:0033743">
    <property type="term" value="F:peptide-methionine (R)-S-oxide reductase activity"/>
    <property type="evidence" value="ECO:0007669"/>
    <property type="project" value="UniProtKB-UniRule"/>
</dbReference>
<dbReference type="EMBL" id="CP044455">
    <property type="protein sequence ID" value="QIC70506.1"/>
    <property type="molecule type" value="Genomic_DNA"/>
</dbReference>
<dbReference type="EMBL" id="CP048654">
    <property type="protein sequence ID" value="QOW41675.1"/>
    <property type="molecule type" value="Genomic_DNA"/>
</dbReference>
<dbReference type="STRING" id="756892.GCA_001922645_00918"/>
<evidence type="ECO:0000256" key="1">
    <source>
        <dbReference type="ARBA" id="ARBA00007174"/>
    </source>
</evidence>
<feature type="active site" description="Nucleophile" evidence="9">
    <location>
        <position position="119"/>
    </location>
</feature>
<evidence type="ECO:0000313" key="15">
    <source>
        <dbReference type="Proteomes" id="UP000593812"/>
    </source>
</evidence>
<evidence type="ECO:0000256" key="6">
    <source>
        <dbReference type="ARBA" id="ARBA00023002"/>
    </source>
</evidence>
<feature type="binding site" evidence="9">
    <location>
        <position position="96"/>
    </location>
    <ligand>
        <name>Zn(2+)</name>
        <dbReference type="ChEBI" id="CHEBI:29105"/>
    </ligand>
</feature>
<evidence type="ECO:0000256" key="3">
    <source>
        <dbReference type="ARBA" id="ARBA00021130"/>
    </source>
</evidence>
<reference evidence="12 14" key="1">
    <citation type="submission" date="2019-09" db="EMBL/GenBank/DDBJ databases">
        <title>Non-baumannii Acinetobacter spp. carrying blaNDM-1 isolated in China.</title>
        <authorList>
            <person name="Cui C."/>
            <person name="Chen C."/>
            <person name="Sun J."/>
            <person name="Liu Y."/>
        </authorList>
    </citation>
    <scope>NUCLEOTIDE SEQUENCE [LARGE SCALE GENOMIC DNA]</scope>
    <source>
        <strain evidence="12 14">B18</strain>
    </source>
</reference>
<feature type="binding site" evidence="9">
    <location>
        <position position="47"/>
    </location>
    <ligand>
        <name>Zn(2+)</name>
        <dbReference type="ChEBI" id="CHEBI:29105"/>
    </ligand>
</feature>
<dbReference type="AlphaFoldDB" id="A0A0F3LQ70"/>
<evidence type="ECO:0000259" key="10">
    <source>
        <dbReference type="PROSITE" id="PS51790"/>
    </source>
</evidence>
<dbReference type="GO" id="GO:0006979">
    <property type="term" value="P:response to oxidative stress"/>
    <property type="evidence" value="ECO:0007669"/>
    <property type="project" value="InterPro"/>
</dbReference>
<dbReference type="PANTHER" id="PTHR10173">
    <property type="entry name" value="METHIONINE SULFOXIDE REDUCTASE"/>
    <property type="match status" value="1"/>
</dbReference>
<dbReference type="Proteomes" id="UP000593812">
    <property type="component" value="Chromosome"/>
</dbReference>
<dbReference type="HAMAP" id="MF_01400">
    <property type="entry name" value="MsrB"/>
    <property type="match status" value="1"/>
</dbReference>
<feature type="binding site" evidence="9">
    <location>
        <position position="50"/>
    </location>
    <ligand>
        <name>Zn(2+)</name>
        <dbReference type="ChEBI" id="CHEBI:29105"/>
    </ligand>
</feature>
<feature type="domain" description="MsrB" evidence="10">
    <location>
        <begin position="8"/>
        <end position="130"/>
    </location>
</feature>
<dbReference type="InterPro" id="IPR028427">
    <property type="entry name" value="Met_Sox_Rdtase_MsrB"/>
</dbReference>
<comment type="catalytic activity">
    <reaction evidence="7 9">
        <text>L-methionyl-[protein] + [thioredoxin]-disulfide + H2O = L-methionyl-(R)-S-oxide-[protein] + [thioredoxin]-dithiol</text>
        <dbReference type="Rhea" id="RHEA:24164"/>
        <dbReference type="Rhea" id="RHEA-COMP:10698"/>
        <dbReference type="Rhea" id="RHEA-COMP:10700"/>
        <dbReference type="Rhea" id="RHEA-COMP:12313"/>
        <dbReference type="Rhea" id="RHEA-COMP:12314"/>
        <dbReference type="ChEBI" id="CHEBI:15377"/>
        <dbReference type="ChEBI" id="CHEBI:16044"/>
        <dbReference type="ChEBI" id="CHEBI:29950"/>
        <dbReference type="ChEBI" id="CHEBI:45764"/>
        <dbReference type="ChEBI" id="CHEBI:50058"/>
        <dbReference type="EC" id="1.8.4.12"/>
    </reaction>
</comment>
<dbReference type="FunFam" id="2.170.150.20:FF:000001">
    <property type="entry name" value="Peptide methionine sulfoxide reductase MsrB"/>
    <property type="match status" value="1"/>
</dbReference>
<dbReference type="EC" id="1.8.4.12" evidence="2 9"/>
<reference evidence="13 15" key="2">
    <citation type="submission" date="2020-02" db="EMBL/GenBank/DDBJ databases">
        <title>Tigecycline-resistant Acinetobacter species from pigs and migratory birds.</title>
        <authorList>
            <person name="Chen C."/>
            <person name="Sun J."/>
            <person name="Liao X.-P."/>
            <person name="Liu Y.-H."/>
        </authorList>
    </citation>
    <scope>NUCLEOTIDE SEQUENCE [LARGE SCALE GENOMIC DNA]</scope>
    <source>
        <strain evidence="13 15">C15_T</strain>
    </source>
</reference>
<evidence type="ECO:0000256" key="2">
    <source>
        <dbReference type="ARBA" id="ARBA00012499"/>
    </source>
</evidence>
<keyword evidence="5 9" id="KW-0862">Zinc</keyword>
<dbReference type="Pfam" id="PF01641">
    <property type="entry name" value="SelR"/>
    <property type="match status" value="1"/>
</dbReference>
<dbReference type="PANTHER" id="PTHR10173:SF52">
    <property type="entry name" value="METHIONINE-R-SULFOXIDE REDUCTASE B1"/>
    <property type="match status" value="1"/>
</dbReference>
<dbReference type="GO" id="GO:0030091">
    <property type="term" value="P:protein repair"/>
    <property type="evidence" value="ECO:0007669"/>
    <property type="project" value="InterPro"/>
</dbReference>
<protein>
    <recommendedName>
        <fullName evidence="3 9">Peptide methionine sulfoxide reductase MsrB</fullName>
        <ecNumber evidence="2 9">1.8.4.12</ecNumber>
    </recommendedName>
    <alternativeName>
        <fullName evidence="8 9">Peptide-methionine (R)-S-oxide reductase</fullName>
    </alternativeName>
</protein>
<evidence type="ECO:0000313" key="12">
    <source>
        <dbReference type="EMBL" id="QIC70506.1"/>
    </source>
</evidence>
<dbReference type="NCBIfam" id="TIGR00357">
    <property type="entry name" value="peptide-methionine (R)-S-oxide reductase MsrB"/>
    <property type="match status" value="1"/>
</dbReference>
<evidence type="ECO:0000256" key="8">
    <source>
        <dbReference type="ARBA" id="ARBA00075819"/>
    </source>
</evidence>
<dbReference type="Proteomes" id="UP001284654">
    <property type="component" value="Unassembled WGS sequence"/>
</dbReference>
<evidence type="ECO:0000313" key="13">
    <source>
        <dbReference type="EMBL" id="QOW41675.1"/>
    </source>
</evidence>
<evidence type="ECO:0000313" key="14">
    <source>
        <dbReference type="Proteomes" id="UP000503440"/>
    </source>
</evidence>
<dbReference type="KEGG" id="aid:CTZ23_09035"/>
<comment type="similarity">
    <text evidence="1 9">Belongs to the MsrB Met sulfoxide reductase family.</text>
</comment>
<comment type="cofactor">
    <cofactor evidence="9">
        <name>Zn(2+)</name>
        <dbReference type="ChEBI" id="CHEBI:29105"/>
    </cofactor>
    <text evidence="9">Binds 1 zinc ion per subunit. The zinc ion is important for the structural integrity of the protein.</text>
</comment>
<evidence type="ECO:0000256" key="7">
    <source>
        <dbReference type="ARBA" id="ARBA00048488"/>
    </source>
</evidence>
<dbReference type="InterPro" id="IPR002579">
    <property type="entry name" value="Met_Sox_Rdtase_MsrB_dom"/>
</dbReference>
<accession>A0A0F3LQ70</accession>
<keyword evidence="4 9" id="KW-0479">Metal-binding</keyword>
<organism evidence="13 15">
    <name type="scientific">Acinetobacter indicus</name>
    <dbReference type="NCBI Taxonomy" id="756892"/>
    <lineage>
        <taxon>Bacteria</taxon>
        <taxon>Pseudomonadati</taxon>
        <taxon>Pseudomonadota</taxon>
        <taxon>Gammaproteobacteria</taxon>
        <taxon>Moraxellales</taxon>
        <taxon>Moraxellaceae</taxon>
        <taxon>Acinetobacter</taxon>
    </lineage>
</organism>
<dbReference type="GO" id="GO:0008270">
    <property type="term" value="F:zinc ion binding"/>
    <property type="evidence" value="ECO:0007669"/>
    <property type="project" value="UniProtKB-UniRule"/>
</dbReference>
<dbReference type="GeneID" id="69465591"/>
<dbReference type="PROSITE" id="PS51790">
    <property type="entry name" value="MSRB"/>
    <property type="match status" value="1"/>
</dbReference>
<dbReference type="SUPFAM" id="SSF51316">
    <property type="entry name" value="Mss4-like"/>
    <property type="match status" value="1"/>
</dbReference>
<feature type="binding site" evidence="9">
    <location>
        <position position="99"/>
    </location>
    <ligand>
        <name>Zn(2+)</name>
        <dbReference type="ChEBI" id="CHEBI:29105"/>
    </ligand>
</feature>
<keyword evidence="6 9" id="KW-0560">Oxidoreductase</keyword>
<dbReference type="EMBL" id="JAWJYY010000001">
    <property type="protein sequence ID" value="MDV4315403.1"/>
    <property type="molecule type" value="Genomic_DNA"/>
</dbReference>
<reference evidence="11" key="3">
    <citation type="submission" date="2023-10" db="EMBL/GenBank/DDBJ databases">
        <authorList>
            <person name="Sykes E.M.E."/>
            <person name="Khan I.U.H."/>
            <person name="Kumar A."/>
        </authorList>
    </citation>
    <scope>NUCLEOTIDE SEQUENCE</scope>
    <source>
        <strain evidence="11">IK5</strain>
    </source>
</reference>
<evidence type="ECO:0000256" key="9">
    <source>
        <dbReference type="HAMAP-Rule" id="MF_01400"/>
    </source>
</evidence>
<evidence type="ECO:0000313" key="11">
    <source>
        <dbReference type="EMBL" id="MDV4315403.1"/>
    </source>
</evidence>
<evidence type="ECO:0000256" key="5">
    <source>
        <dbReference type="ARBA" id="ARBA00022833"/>
    </source>
</evidence>
<dbReference type="GO" id="GO:0005737">
    <property type="term" value="C:cytoplasm"/>
    <property type="evidence" value="ECO:0007669"/>
    <property type="project" value="TreeGrafter"/>
</dbReference>
<dbReference type="RefSeq" id="WP_005177175.1">
    <property type="nucleotide sequence ID" value="NZ_CAXNYR010000001.1"/>
</dbReference>
<evidence type="ECO:0000256" key="4">
    <source>
        <dbReference type="ARBA" id="ARBA00022723"/>
    </source>
</evidence>
<dbReference type="Gene3D" id="2.170.150.20">
    <property type="entry name" value="Peptide methionine sulfoxide reductase"/>
    <property type="match status" value="1"/>
</dbReference>
<gene>
    <name evidence="9 13" type="primary">msrB</name>
    <name evidence="12" type="ORF">FSC09_08795</name>
    <name evidence="13" type="ORF">G0027_01720</name>
    <name evidence="11" type="ORF">MSG88_06415</name>
</gene>